<dbReference type="GO" id="GO:0003677">
    <property type="term" value="F:DNA binding"/>
    <property type="evidence" value="ECO:0007669"/>
    <property type="project" value="InterPro"/>
</dbReference>
<feature type="domain" description="Transcription elongation factor GreA/GreB C-terminal" evidence="1">
    <location>
        <begin position="55"/>
        <end position="129"/>
    </location>
</feature>
<evidence type="ECO:0000313" key="3">
    <source>
        <dbReference type="EMBL" id="OAE48915.1"/>
    </source>
</evidence>
<organism evidence="3 4">
    <name type="scientific">Agrobacterium tumefaciens</name>
    <dbReference type="NCBI Taxonomy" id="358"/>
    <lineage>
        <taxon>Bacteria</taxon>
        <taxon>Pseudomonadati</taxon>
        <taxon>Pseudomonadota</taxon>
        <taxon>Alphaproteobacteria</taxon>
        <taxon>Hyphomicrobiales</taxon>
        <taxon>Rhizobiaceae</taxon>
        <taxon>Rhizobium/Agrobacterium group</taxon>
        <taxon>Agrobacterium</taxon>
        <taxon>Agrobacterium tumefaciens complex</taxon>
    </lineage>
</organism>
<dbReference type="AlphaFoldDB" id="A0A176XID6"/>
<proteinExistence type="predicted"/>
<sequence length="143" mass="15141">MNIPDCGKPSILVRRTDYARLTALALAAPGRDLDAAEELLIELERANVVEDDRFPADAVGIGSTVSYLTEDGGRRTVTLCYPGLADIEHSMVSVLTLIGAALLGLSPGQKIAWTGRDGHSHMLTVLEVTARNSSTAPAQALSK</sequence>
<evidence type="ECO:0000313" key="4">
    <source>
        <dbReference type="Proteomes" id="UP000077098"/>
    </source>
</evidence>
<dbReference type="Gene3D" id="1.10.286.20">
    <property type="match status" value="1"/>
</dbReference>
<dbReference type="NCBIfam" id="NF004396">
    <property type="entry name" value="PRK05753.1"/>
    <property type="match status" value="1"/>
</dbReference>
<gene>
    <name evidence="3" type="ORF">A7J57_20425</name>
</gene>
<dbReference type="InterPro" id="IPR029462">
    <property type="entry name" value="Rnk_N"/>
</dbReference>
<dbReference type="GO" id="GO:0016301">
    <property type="term" value="F:kinase activity"/>
    <property type="evidence" value="ECO:0007669"/>
    <property type="project" value="UniProtKB-KW"/>
</dbReference>
<dbReference type="InterPro" id="IPR001437">
    <property type="entry name" value="Tscrpt_elong_fac_GreA/B_C"/>
</dbReference>
<dbReference type="Proteomes" id="UP000077098">
    <property type="component" value="Unassembled WGS sequence"/>
</dbReference>
<dbReference type="SUPFAM" id="SSF54534">
    <property type="entry name" value="FKBP-like"/>
    <property type="match status" value="1"/>
</dbReference>
<keyword evidence="3" id="KW-0808">Transferase</keyword>
<dbReference type="Gene3D" id="3.10.50.30">
    <property type="entry name" value="Transcription elongation factor, GreA/GreB, C-terminal domain"/>
    <property type="match status" value="1"/>
</dbReference>
<dbReference type="RefSeq" id="WP_063947547.1">
    <property type="nucleotide sequence ID" value="NZ_LXPS01000004.1"/>
</dbReference>
<dbReference type="InterPro" id="IPR036953">
    <property type="entry name" value="GreA/GreB_C_sf"/>
</dbReference>
<feature type="domain" description="Regulator of nucleoside diphosphate kinase N-terminal" evidence="2">
    <location>
        <begin position="9"/>
        <end position="49"/>
    </location>
</feature>
<evidence type="ECO:0000259" key="2">
    <source>
        <dbReference type="Pfam" id="PF14760"/>
    </source>
</evidence>
<name>A0A176XID6_AGRTU</name>
<dbReference type="EMBL" id="LXPS01000004">
    <property type="protein sequence ID" value="OAE48915.1"/>
    <property type="molecule type" value="Genomic_DNA"/>
</dbReference>
<reference evidence="3 4" key="1">
    <citation type="submission" date="2016-05" db="EMBL/GenBank/DDBJ databases">
        <authorList>
            <person name="Lavstsen T."/>
            <person name="Jespersen J.S."/>
        </authorList>
    </citation>
    <scope>NUCLEOTIDE SEQUENCE [LARGE SCALE GENOMIC DNA]</scope>
    <source>
        <strain evidence="3 4">KCJ1736</strain>
    </source>
</reference>
<keyword evidence="3" id="KW-0418">Kinase</keyword>
<evidence type="ECO:0000259" key="1">
    <source>
        <dbReference type="Pfam" id="PF01272"/>
    </source>
</evidence>
<accession>A0A176XID6</accession>
<protein>
    <submittedName>
        <fullName evidence="3">Nucleoside diphosphate kinase regulator</fullName>
    </submittedName>
</protein>
<comment type="caution">
    <text evidence="3">The sequence shown here is derived from an EMBL/GenBank/DDBJ whole genome shotgun (WGS) entry which is preliminary data.</text>
</comment>
<dbReference type="Pfam" id="PF14760">
    <property type="entry name" value="Rnk_N"/>
    <property type="match status" value="1"/>
</dbReference>
<dbReference type="Pfam" id="PF01272">
    <property type="entry name" value="GreA_GreB"/>
    <property type="match status" value="1"/>
</dbReference>
<dbReference type="GO" id="GO:0032784">
    <property type="term" value="P:regulation of DNA-templated transcription elongation"/>
    <property type="evidence" value="ECO:0007669"/>
    <property type="project" value="InterPro"/>
</dbReference>